<evidence type="ECO:0000313" key="1">
    <source>
        <dbReference type="EMBL" id="KZP26289.1"/>
    </source>
</evidence>
<organism evidence="1 2">
    <name type="scientific">Athelia psychrophila</name>
    <dbReference type="NCBI Taxonomy" id="1759441"/>
    <lineage>
        <taxon>Eukaryota</taxon>
        <taxon>Fungi</taxon>
        <taxon>Dikarya</taxon>
        <taxon>Basidiomycota</taxon>
        <taxon>Agaricomycotina</taxon>
        <taxon>Agaricomycetes</taxon>
        <taxon>Agaricomycetidae</taxon>
        <taxon>Atheliales</taxon>
        <taxon>Atheliaceae</taxon>
        <taxon>Athelia</taxon>
    </lineage>
</organism>
<sequence>MHVVIGCVDLSYPNLHYLSYLVATDMEARHLPYMARAALPGAVPFFFLDYAKFSNGASGIILMDANDKKPWFPLSDDGNLSNEWRRLLVGPKELVPRLLVAIPRGAKDTAQMMTAAVVLAQSSASQNPMIGLRWFHCQ</sequence>
<keyword evidence="2" id="KW-1185">Reference proteome</keyword>
<accession>A0A166PP04</accession>
<proteinExistence type="predicted"/>
<protein>
    <submittedName>
        <fullName evidence="1">Uncharacterized protein</fullName>
    </submittedName>
</protein>
<dbReference type="Proteomes" id="UP000076532">
    <property type="component" value="Unassembled WGS sequence"/>
</dbReference>
<name>A0A166PP04_9AGAM</name>
<reference evidence="1 2" key="1">
    <citation type="journal article" date="2016" name="Mol. Biol. Evol.">
        <title>Comparative Genomics of Early-Diverging Mushroom-Forming Fungi Provides Insights into the Origins of Lignocellulose Decay Capabilities.</title>
        <authorList>
            <person name="Nagy L.G."/>
            <person name="Riley R."/>
            <person name="Tritt A."/>
            <person name="Adam C."/>
            <person name="Daum C."/>
            <person name="Floudas D."/>
            <person name="Sun H."/>
            <person name="Yadav J.S."/>
            <person name="Pangilinan J."/>
            <person name="Larsson K.H."/>
            <person name="Matsuura K."/>
            <person name="Barry K."/>
            <person name="Labutti K."/>
            <person name="Kuo R."/>
            <person name="Ohm R.A."/>
            <person name="Bhattacharya S.S."/>
            <person name="Shirouzu T."/>
            <person name="Yoshinaga Y."/>
            <person name="Martin F.M."/>
            <person name="Grigoriev I.V."/>
            <person name="Hibbett D.S."/>
        </authorList>
    </citation>
    <scope>NUCLEOTIDE SEQUENCE [LARGE SCALE GENOMIC DNA]</scope>
    <source>
        <strain evidence="1 2">CBS 109695</strain>
    </source>
</reference>
<dbReference type="AlphaFoldDB" id="A0A166PP04"/>
<gene>
    <name evidence="1" type="ORF">FIBSPDRAFT_854917</name>
</gene>
<evidence type="ECO:0000313" key="2">
    <source>
        <dbReference type="Proteomes" id="UP000076532"/>
    </source>
</evidence>
<dbReference type="EMBL" id="KV417515">
    <property type="protein sequence ID" value="KZP26289.1"/>
    <property type="molecule type" value="Genomic_DNA"/>
</dbReference>